<sequence length="81" mass="9299">MGASRFYSASKTLQHDSARGGWFCSRCRVMRFAPMGARHWRAGSKGRLQNEARYSGKQGHRTLKLVFWCASLAHRFSYVKT</sequence>
<evidence type="ECO:0000313" key="2">
    <source>
        <dbReference type="Proteomes" id="UP000321287"/>
    </source>
</evidence>
<name>A0AAN4R1F7_9PROT</name>
<evidence type="ECO:0000313" key="1">
    <source>
        <dbReference type="EMBL" id="GEL53178.1"/>
    </source>
</evidence>
<protein>
    <submittedName>
        <fullName evidence="1">Uncharacterized protein</fullName>
    </submittedName>
</protein>
<dbReference type="EMBL" id="BJVS01000002">
    <property type="protein sequence ID" value="GEL53178.1"/>
    <property type="molecule type" value="Genomic_DNA"/>
</dbReference>
<dbReference type="Proteomes" id="UP000321287">
    <property type="component" value="Unassembled WGS sequence"/>
</dbReference>
<comment type="caution">
    <text evidence="1">The sequence shown here is derived from an EMBL/GenBank/DDBJ whole genome shotgun (WGS) entry which is preliminary data.</text>
</comment>
<reference evidence="1 2" key="1">
    <citation type="submission" date="2019-07" db="EMBL/GenBank/DDBJ databases">
        <title>Whole genome shotgun sequence of Asaia bogorensis NBRC 16594.</title>
        <authorList>
            <person name="Hosoyama A."/>
            <person name="Uohara A."/>
            <person name="Ohji S."/>
            <person name="Ichikawa N."/>
        </authorList>
    </citation>
    <scope>NUCLEOTIDE SEQUENCE [LARGE SCALE GENOMIC DNA]</scope>
    <source>
        <strain evidence="1 2">NBRC 16594</strain>
    </source>
</reference>
<gene>
    <name evidence="1" type="ORF">ABO01nite_11850</name>
</gene>
<organism evidence="1 2">
    <name type="scientific">Asaia bogorensis NBRC 16594</name>
    <dbReference type="NCBI Taxonomy" id="1231624"/>
    <lineage>
        <taxon>Bacteria</taxon>
        <taxon>Pseudomonadati</taxon>
        <taxon>Pseudomonadota</taxon>
        <taxon>Alphaproteobacteria</taxon>
        <taxon>Acetobacterales</taxon>
        <taxon>Acetobacteraceae</taxon>
        <taxon>Asaia</taxon>
    </lineage>
</organism>
<accession>A0AAN4R1F7</accession>
<proteinExistence type="predicted"/>
<dbReference type="AlphaFoldDB" id="A0AAN4R1F7"/>
<keyword evidence="2" id="KW-1185">Reference proteome</keyword>